<evidence type="ECO:0000256" key="2">
    <source>
        <dbReference type="ARBA" id="ARBA00004651"/>
    </source>
</evidence>
<dbReference type="GO" id="GO:0005524">
    <property type="term" value="F:ATP binding"/>
    <property type="evidence" value="ECO:0007669"/>
    <property type="project" value="UniProtKB-KW"/>
</dbReference>
<evidence type="ECO:0000313" key="16">
    <source>
        <dbReference type="EMBL" id="SNB68281.1"/>
    </source>
</evidence>
<evidence type="ECO:0000256" key="4">
    <source>
        <dbReference type="ARBA" id="ARBA00022448"/>
    </source>
</evidence>
<dbReference type="SMART" id="SM00382">
    <property type="entry name" value="AAA"/>
    <property type="match status" value="1"/>
</dbReference>
<dbReference type="GO" id="GO:0055085">
    <property type="term" value="P:transmembrane transport"/>
    <property type="evidence" value="ECO:0007669"/>
    <property type="project" value="InterPro"/>
</dbReference>
<dbReference type="CDD" id="cd06261">
    <property type="entry name" value="TM_PBP2"/>
    <property type="match status" value="1"/>
</dbReference>
<dbReference type="PROSITE" id="PS50928">
    <property type="entry name" value="ABC_TM1"/>
    <property type="match status" value="1"/>
</dbReference>
<reference evidence="16 17" key="1">
    <citation type="submission" date="2017-06" db="EMBL/GenBank/DDBJ databases">
        <authorList>
            <person name="Kim H.J."/>
            <person name="Triplett B.A."/>
        </authorList>
    </citation>
    <scope>NUCLEOTIDE SEQUENCE [LARGE SCALE GENOMIC DNA]</scope>
    <source>
        <strain evidence="16 17">B29T1</strain>
    </source>
</reference>
<evidence type="ECO:0000313" key="17">
    <source>
        <dbReference type="Proteomes" id="UP000197065"/>
    </source>
</evidence>
<dbReference type="OrthoDB" id="9815712at2"/>
<keyword evidence="7 13" id="KW-0812">Transmembrane</keyword>
<dbReference type="InterPro" id="IPR035906">
    <property type="entry name" value="MetI-like_sf"/>
</dbReference>
<keyword evidence="9" id="KW-0067">ATP-binding</keyword>
<keyword evidence="5" id="KW-1003">Cell membrane</keyword>
<gene>
    <name evidence="16" type="ORF">SAMN07250955_106161</name>
</gene>
<feature type="domain" description="ABC transmembrane type-1" evidence="15">
    <location>
        <begin position="89"/>
        <end position="278"/>
    </location>
</feature>
<dbReference type="InterPro" id="IPR013563">
    <property type="entry name" value="Oligopep_ABC_C"/>
</dbReference>
<dbReference type="InterPro" id="IPR017871">
    <property type="entry name" value="ABC_transporter-like_CS"/>
</dbReference>
<organism evidence="16 17">
    <name type="scientific">Arboricoccus pini</name>
    <dbReference type="NCBI Taxonomy" id="1963835"/>
    <lineage>
        <taxon>Bacteria</taxon>
        <taxon>Pseudomonadati</taxon>
        <taxon>Pseudomonadota</taxon>
        <taxon>Alphaproteobacteria</taxon>
        <taxon>Geminicoccales</taxon>
        <taxon>Geminicoccaceae</taxon>
        <taxon>Arboricoccus</taxon>
    </lineage>
</organism>
<dbReference type="InterPro" id="IPR000515">
    <property type="entry name" value="MetI-like"/>
</dbReference>
<evidence type="ECO:0000256" key="11">
    <source>
        <dbReference type="ARBA" id="ARBA00022989"/>
    </source>
</evidence>
<evidence type="ECO:0000256" key="1">
    <source>
        <dbReference type="ARBA" id="ARBA00004417"/>
    </source>
</evidence>
<dbReference type="CDD" id="cd03257">
    <property type="entry name" value="ABC_NikE_OppD_transporters"/>
    <property type="match status" value="1"/>
</dbReference>
<comment type="similarity">
    <text evidence="13">Belongs to the binding-protein-dependent transport system permease family.</text>
</comment>
<dbReference type="GO" id="GO:0015833">
    <property type="term" value="P:peptide transport"/>
    <property type="evidence" value="ECO:0007669"/>
    <property type="project" value="InterPro"/>
</dbReference>
<evidence type="ECO:0000256" key="5">
    <source>
        <dbReference type="ARBA" id="ARBA00022475"/>
    </source>
</evidence>
<protein>
    <submittedName>
        <fullName evidence="16">Peptide/nickel transport system permease protein</fullName>
    </submittedName>
</protein>
<dbReference type="PROSITE" id="PS00211">
    <property type="entry name" value="ABC_TRANSPORTER_1"/>
    <property type="match status" value="1"/>
</dbReference>
<dbReference type="RefSeq" id="WP_088561458.1">
    <property type="nucleotide sequence ID" value="NZ_FYEH01000006.1"/>
</dbReference>
<evidence type="ECO:0000256" key="7">
    <source>
        <dbReference type="ARBA" id="ARBA00022692"/>
    </source>
</evidence>
<dbReference type="InterPro" id="IPR027417">
    <property type="entry name" value="P-loop_NTPase"/>
</dbReference>
<sequence>MKGPVSPSEPMLPIRPKLWSRWASNRLALTGGFVTLFIMAAAALTPLLGLPDPNAIHPAARLLPIFSRQAILGTDQLGRDLLSRLLWGSGLSLCVGMAATLSACVIGSAIGLIAAYTGGFVDSILMRLIDMIMAFPYLLLALAIVAVLGPGLFNALLAIGIVNIPFFARTIRGVALSLVERPFMAAAGLSGASHVRIVLRELLPNVLPVIIVTMSTTLGWMILETAGLSFLGLGAQPPQADLGSLLGDARQLVLLAPHLALVPGLLIMSLVVGINLAGDGLRDVLDPRLQGGLLETPSPNTRVERAPLLEAGPSSPSIMSVRGLTVQHRLAGDGLGRTIVDHVDLDIAPGKAIGLVGESGSGKSVLALTLLGLAPSPPMQIVDGSITLGTQNLLAQSLKSWQDLRGRRVAIVFQDPLTTLNPLMPVGAQIAEVIARHLPGPRSERQSGVLALIDRVGLPNPEATARAYPHQLSGGQRQRIGIAMALAAQPDILIADEPTTALDVSTKVKILDLLSELRHDQGLSIILISHDFSVIQRVCDHVLIMYRGQIVEEGPTSEIMVTPTHPYTQQLLDAVPVLGRPEKLFTTQG</sequence>
<evidence type="ECO:0000256" key="6">
    <source>
        <dbReference type="ARBA" id="ARBA00022519"/>
    </source>
</evidence>
<comment type="subcellular location">
    <subcellularLocation>
        <location evidence="1">Cell inner membrane</location>
        <topology evidence="1">Peripheral membrane protein</topology>
    </subcellularLocation>
    <subcellularLocation>
        <location evidence="2 13">Cell membrane</location>
        <topology evidence="2 13">Multi-pass membrane protein</topology>
    </subcellularLocation>
</comment>
<comment type="similarity">
    <text evidence="3">Belongs to the ABC transporter superfamily.</text>
</comment>
<dbReference type="InterPro" id="IPR003439">
    <property type="entry name" value="ABC_transporter-like_ATP-bd"/>
</dbReference>
<dbReference type="Gene3D" id="3.40.50.300">
    <property type="entry name" value="P-loop containing nucleotide triphosphate hydrolases"/>
    <property type="match status" value="1"/>
</dbReference>
<evidence type="ECO:0000256" key="12">
    <source>
        <dbReference type="ARBA" id="ARBA00023136"/>
    </source>
</evidence>
<keyword evidence="8" id="KW-0547">Nucleotide-binding</keyword>
<feature type="transmembrane region" description="Helical" evidence="13">
    <location>
        <begin position="90"/>
        <end position="116"/>
    </location>
</feature>
<dbReference type="InterPro" id="IPR050388">
    <property type="entry name" value="ABC_Ni/Peptide_Import"/>
</dbReference>
<dbReference type="Proteomes" id="UP000197065">
    <property type="component" value="Unassembled WGS sequence"/>
</dbReference>
<name>A0A212R7W2_9PROT</name>
<keyword evidence="4 13" id="KW-0813">Transport</keyword>
<dbReference type="Gene3D" id="1.10.3720.10">
    <property type="entry name" value="MetI-like"/>
    <property type="match status" value="1"/>
</dbReference>
<dbReference type="Pfam" id="PF00005">
    <property type="entry name" value="ABC_tran"/>
    <property type="match status" value="1"/>
</dbReference>
<dbReference type="EMBL" id="FYEH01000006">
    <property type="protein sequence ID" value="SNB68281.1"/>
    <property type="molecule type" value="Genomic_DNA"/>
</dbReference>
<evidence type="ECO:0000256" key="3">
    <source>
        <dbReference type="ARBA" id="ARBA00005417"/>
    </source>
</evidence>
<evidence type="ECO:0000256" key="10">
    <source>
        <dbReference type="ARBA" id="ARBA00022967"/>
    </source>
</evidence>
<dbReference type="Pfam" id="PF08352">
    <property type="entry name" value="oligo_HPY"/>
    <property type="match status" value="1"/>
</dbReference>
<keyword evidence="6" id="KW-0997">Cell inner membrane</keyword>
<proteinExistence type="inferred from homology"/>
<evidence type="ECO:0000256" key="8">
    <source>
        <dbReference type="ARBA" id="ARBA00022741"/>
    </source>
</evidence>
<dbReference type="GO" id="GO:0005886">
    <property type="term" value="C:plasma membrane"/>
    <property type="evidence" value="ECO:0007669"/>
    <property type="project" value="UniProtKB-SubCell"/>
</dbReference>
<evidence type="ECO:0000259" key="14">
    <source>
        <dbReference type="PROSITE" id="PS50893"/>
    </source>
</evidence>
<feature type="transmembrane region" description="Helical" evidence="13">
    <location>
        <begin position="206"/>
        <end position="235"/>
    </location>
</feature>
<keyword evidence="12 13" id="KW-0472">Membrane</keyword>
<keyword evidence="10" id="KW-1278">Translocase</keyword>
<evidence type="ECO:0000259" key="15">
    <source>
        <dbReference type="PROSITE" id="PS50928"/>
    </source>
</evidence>
<evidence type="ECO:0000256" key="9">
    <source>
        <dbReference type="ARBA" id="ARBA00022840"/>
    </source>
</evidence>
<accession>A0A212R7W2</accession>
<dbReference type="AlphaFoldDB" id="A0A212R7W2"/>
<evidence type="ECO:0000256" key="13">
    <source>
        <dbReference type="RuleBase" id="RU363032"/>
    </source>
</evidence>
<dbReference type="PANTHER" id="PTHR43297">
    <property type="entry name" value="OLIGOPEPTIDE TRANSPORT ATP-BINDING PROTEIN APPD"/>
    <property type="match status" value="1"/>
</dbReference>
<feature type="domain" description="ABC transporter" evidence="14">
    <location>
        <begin position="321"/>
        <end position="572"/>
    </location>
</feature>
<dbReference type="InterPro" id="IPR003593">
    <property type="entry name" value="AAA+_ATPase"/>
</dbReference>
<feature type="transmembrane region" description="Helical" evidence="13">
    <location>
        <begin position="137"/>
        <end position="162"/>
    </location>
</feature>
<dbReference type="GO" id="GO:0016887">
    <property type="term" value="F:ATP hydrolysis activity"/>
    <property type="evidence" value="ECO:0007669"/>
    <property type="project" value="InterPro"/>
</dbReference>
<dbReference type="Pfam" id="PF00528">
    <property type="entry name" value="BPD_transp_1"/>
    <property type="match status" value="1"/>
</dbReference>
<dbReference type="SUPFAM" id="SSF52540">
    <property type="entry name" value="P-loop containing nucleoside triphosphate hydrolases"/>
    <property type="match status" value="1"/>
</dbReference>
<dbReference type="PANTHER" id="PTHR43297:SF14">
    <property type="entry name" value="ATPASE AAA-TYPE CORE DOMAIN-CONTAINING PROTEIN"/>
    <property type="match status" value="1"/>
</dbReference>
<keyword evidence="17" id="KW-1185">Reference proteome</keyword>
<feature type="transmembrane region" description="Helical" evidence="13">
    <location>
        <begin position="255"/>
        <end position="278"/>
    </location>
</feature>
<dbReference type="SUPFAM" id="SSF161098">
    <property type="entry name" value="MetI-like"/>
    <property type="match status" value="1"/>
</dbReference>
<dbReference type="FunFam" id="3.40.50.300:FF:000016">
    <property type="entry name" value="Oligopeptide ABC transporter ATP-binding component"/>
    <property type="match status" value="1"/>
</dbReference>
<dbReference type="PROSITE" id="PS50893">
    <property type="entry name" value="ABC_TRANSPORTER_2"/>
    <property type="match status" value="1"/>
</dbReference>
<keyword evidence="11 13" id="KW-1133">Transmembrane helix</keyword>